<gene>
    <name evidence="2" type="ORF">OW763_14530</name>
</gene>
<organism evidence="2 3">
    <name type="scientific">Clostridium aestuarii</name>
    <dbReference type="NCBI Taxonomy" id="338193"/>
    <lineage>
        <taxon>Bacteria</taxon>
        <taxon>Bacillati</taxon>
        <taxon>Bacillota</taxon>
        <taxon>Clostridia</taxon>
        <taxon>Eubacteriales</taxon>
        <taxon>Clostridiaceae</taxon>
        <taxon>Clostridium</taxon>
    </lineage>
</organism>
<sequence length="58" mass="6464">MVGNLLIYGIDKIGVLNGQNSMSINDFIVLNVIVVGLGILIPFLMDNKRFNKFINKIL</sequence>
<proteinExistence type="predicted"/>
<dbReference type="Proteomes" id="UP001078443">
    <property type="component" value="Unassembled WGS sequence"/>
</dbReference>
<keyword evidence="1" id="KW-0472">Membrane</keyword>
<keyword evidence="1" id="KW-1133">Transmembrane helix</keyword>
<evidence type="ECO:0000313" key="2">
    <source>
        <dbReference type="EMBL" id="MCY6485548.1"/>
    </source>
</evidence>
<dbReference type="RefSeq" id="WP_268041963.1">
    <property type="nucleotide sequence ID" value="NZ_JAPQER010000007.1"/>
</dbReference>
<name>A0ABT4D2T3_9CLOT</name>
<dbReference type="EMBL" id="JAPQER010000007">
    <property type="protein sequence ID" value="MCY6485548.1"/>
    <property type="molecule type" value="Genomic_DNA"/>
</dbReference>
<feature type="transmembrane region" description="Helical" evidence="1">
    <location>
        <begin position="27"/>
        <end position="45"/>
    </location>
</feature>
<keyword evidence="3" id="KW-1185">Reference proteome</keyword>
<evidence type="ECO:0000256" key="1">
    <source>
        <dbReference type="SAM" id="Phobius"/>
    </source>
</evidence>
<accession>A0ABT4D2T3</accession>
<comment type="caution">
    <text evidence="2">The sequence shown here is derived from an EMBL/GenBank/DDBJ whole genome shotgun (WGS) entry which is preliminary data.</text>
</comment>
<keyword evidence="1" id="KW-0812">Transmembrane</keyword>
<protein>
    <submittedName>
        <fullName evidence="2">Uncharacterized protein</fullName>
    </submittedName>
</protein>
<evidence type="ECO:0000313" key="3">
    <source>
        <dbReference type="Proteomes" id="UP001078443"/>
    </source>
</evidence>
<reference evidence="2" key="1">
    <citation type="submission" date="2022-12" db="EMBL/GenBank/DDBJ databases">
        <authorList>
            <person name="Wang J."/>
        </authorList>
    </citation>
    <scope>NUCLEOTIDE SEQUENCE</scope>
    <source>
        <strain evidence="2">HY-45-18</strain>
    </source>
</reference>